<dbReference type="Proteomes" id="UP001281761">
    <property type="component" value="Unassembled WGS sequence"/>
</dbReference>
<protein>
    <submittedName>
        <fullName evidence="3">Glycerophosphoryl diester phosphodiesterase family protein</fullName>
    </submittedName>
</protein>
<organism evidence="3 4">
    <name type="scientific">Blattamonas nauphoetae</name>
    <dbReference type="NCBI Taxonomy" id="2049346"/>
    <lineage>
        <taxon>Eukaryota</taxon>
        <taxon>Metamonada</taxon>
        <taxon>Preaxostyla</taxon>
        <taxon>Oxymonadida</taxon>
        <taxon>Blattamonas</taxon>
    </lineage>
</organism>
<dbReference type="Gene3D" id="3.20.20.190">
    <property type="entry name" value="Phosphatidylinositol (PI) phosphodiesterase"/>
    <property type="match status" value="1"/>
</dbReference>
<feature type="signal peptide" evidence="1">
    <location>
        <begin position="1"/>
        <end position="17"/>
    </location>
</feature>
<gene>
    <name evidence="3" type="ORF">BLNAU_3339</name>
</gene>
<accession>A0ABQ9YCQ4</accession>
<comment type="caution">
    <text evidence="3">The sequence shown here is derived from an EMBL/GenBank/DDBJ whole genome shotgun (WGS) entry which is preliminary data.</text>
</comment>
<dbReference type="InterPro" id="IPR017946">
    <property type="entry name" value="PLC-like_Pdiesterase_TIM-brl"/>
</dbReference>
<dbReference type="SUPFAM" id="SSF51695">
    <property type="entry name" value="PLC-like phosphodiesterases"/>
    <property type="match status" value="1"/>
</dbReference>
<dbReference type="PANTHER" id="PTHR46211">
    <property type="entry name" value="GLYCEROPHOSPHORYL DIESTER PHOSPHODIESTERASE"/>
    <property type="match status" value="1"/>
</dbReference>
<evidence type="ECO:0000313" key="4">
    <source>
        <dbReference type="Proteomes" id="UP001281761"/>
    </source>
</evidence>
<name>A0ABQ9YCQ4_9EUKA</name>
<dbReference type="InterPro" id="IPR030395">
    <property type="entry name" value="GP_PDE_dom"/>
</dbReference>
<evidence type="ECO:0000259" key="2">
    <source>
        <dbReference type="PROSITE" id="PS51704"/>
    </source>
</evidence>
<dbReference type="PANTHER" id="PTHR46211:SF14">
    <property type="entry name" value="GLYCEROPHOSPHODIESTER PHOSPHODIESTERASE"/>
    <property type="match status" value="1"/>
</dbReference>
<dbReference type="PROSITE" id="PS50007">
    <property type="entry name" value="PIPLC_X_DOMAIN"/>
    <property type="match status" value="1"/>
</dbReference>
<keyword evidence="1" id="KW-0732">Signal</keyword>
<dbReference type="EMBL" id="JARBJD010000015">
    <property type="protein sequence ID" value="KAK2961541.1"/>
    <property type="molecule type" value="Genomic_DNA"/>
</dbReference>
<dbReference type="PROSITE" id="PS51704">
    <property type="entry name" value="GP_PDE"/>
    <property type="match status" value="1"/>
</dbReference>
<feature type="chain" id="PRO_5047127588" evidence="1">
    <location>
        <begin position="18"/>
        <end position="312"/>
    </location>
</feature>
<reference evidence="3 4" key="1">
    <citation type="journal article" date="2022" name="bioRxiv">
        <title>Genomics of Preaxostyla Flagellates Illuminates Evolutionary Transitions and the Path Towards Mitochondrial Loss.</title>
        <authorList>
            <person name="Novak L.V.F."/>
            <person name="Treitli S.C."/>
            <person name="Pyrih J."/>
            <person name="Halakuc P."/>
            <person name="Pipaliya S.V."/>
            <person name="Vacek V."/>
            <person name="Brzon O."/>
            <person name="Soukal P."/>
            <person name="Eme L."/>
            <person name="Dacks J.B."/>
            <person name="Karnkowska A."/>
            <person name="Elias M."/>
            <person name="Hampl V."/>
        </authorList>
    </citation>
    <scope>NUCLEOTIDE SEQUENCE [LARGE SCALE GENOMIC DNA]</scope>
    <source>
        <strain evidence="3">NAU3</strain>
        <tissue evidence="3">Gut</tissue>
    </source>
</reference>
<dbReference type="Pfam" id="PF03009">
    <property type="entry name" value="GDPD"/>
    <property type="match status" value="1"/>
</dbReference>
<evidence type="ECO:0000313" key="3">
    <source>
        <dbReference type="EMBL" id="KAK2961541.1"/>
    </source>
</evidence>
<evidence type="ECO:0000256" key="1">
    <source>
        <dbReference type="SAM" id="SignalP"/>
    </source>
</evidence>
<sequence length="312" mass="35375">MLTMSLIFVFIVCGVASKRTLVVGHRGNGCSQPGCESAIPENTVESYLSAIEMGADVIEIDVWLSADNEIVITHRDKWADNERLYPSIVTMNNDTIPTPSDYSHRDRSRFPVKAAWSRDRPDPNMYLSQQYSTPHTPLTTIPLLREALQAVCPTGKKLVVELKADREDIGRLVMTEIEKYASFDCIHAISSFYWSKHQVLGGYHFDLLKPLKDDPRVKRALLIQVPHPDGVTSFIKAAKYYNASYLHPSCRMMNRWTEAMMQEVHQAGLEVMCYFGSQSMDKEADFVKAINKGVDEICTNSPKRLRNLIDKL</sequence>
<proteinExistence type="predicted"/>
<keyword evidence="4" id="KW-1185">Reference proteome</keyword>
<feature type="domain" description="GP-PDE" evidence="2">
    <location>
        <begin position="20"/>
        <end position="309"/>
    </location>
</feature>